<evidence type="ECO:0000256" key="9">
    <source>
        <dbReference type="ARBA" id="ARBA00022917"/>
    </source>
</evidence>
<evidence type="ECO:0000259" key="14">
    <source>
        <dbReference type="Pfam" id="PF00133"/>
    </source>
</evidence>
<dbReference type="Ensembl" id="ENSCSAVT00000008501.1">
    <property type="protein sequence ID" value="ENSCSAVP00000008392.1"/>
    <property type="gene ID" value="ENSCSAVG00000004988.1"/>
</dbReference>
<dbReference type="GeneTree" id="ENSGT00550000074910"/>
<dbReference type="Gene3D" id="3.90.740.10">
    <property type="entry name" value="Valyl/Leucyl/Isoleucyl-tRNA synthetase, editing domain"/>
    <property type="match status" value="1"/>
</dbReference>
<keyword evidence="5 13" id="KW-0436">Ligase</keyword>
<dbReference type="InterPro" id="IPR033708">
    <property type="entry name" value="Anticodon_Ile_BEm"/>
</dbReference>
<dbReference type="PROSITE" id="PS00178">
    <property type="entry name" value="AA_TRNA_LIGASE_I"/>
    <property type="match status" value="1"/>
</dbReference>
<evidence type="ECO:0000256" key="4">
    <source>
        <dbReference type="ARBA" id="ARBA00022490"/>
    </source>
</evidence>
<dbReference type="SUPFAM" id="SSF52374">
    <property type="entry name" value="Nucleotidylyl transferase"/>
    <property type="match status" value="1"/>
</dbReference>
<dbReference type="GO" id="GO:0004822">
    <property type="term" value="F:isoleucine-tRNA ligase activity"/>
    <property type="evidence" value="ECO:0007669"/>
    <property type="project" value="UniProtKB-EC"/>
</dbReference>
<protein>
    <recommendedName>
        <fullName evidence="3">isoleucine--tRNA ligase</fullName>
        <ecNumber evidence="3">6.1.1.5</ecNumber>
    </recommendedName>
    <alternativeName>
        <fullName evidence="11">Isoleucyl-tRNA synthetase</fullName>
    </alternativeName>
</protein>
<dbReference type="InterPro" id="IPR009008">
    <property type="entry name" value="Val/Leu/Ile-tRNA-synth_edit"/>
</dbReference>
<keyword evidence="9 13" id="KW-0648">Protein biosynthesis</keyword>
<evidence type="ECO:0000313" key="16">
    <source>
        <dbReference type="Ensembl" id="ENSCSAVP00000008392.1"/>
    </source>
</evidence>
<comment type="similarity">
    <text evidence="2 13">Belongs to the class-I aminoacyl-tRNA synthetase family.</text>
</comment>
<dbReference type="GO" id="GO:0032543">
    <property type="term" value="P:mitochondrial translation"/>
    <property type="evidence" value="ECO:0007669"/>
    <property type="project" value="TreeGrafter"/>
</dbReference>
<dbReference type="InterPro" id="IPR014729">
    <property type="entry name" value="Rossmann-like_a/b/a_fold"/>
</dbReference>
<dbReference type="Proteomes" id="UP000007875">
    <property type="component" value="Unassembled WGS sequence"/>
</dbReference>
<dbReference type="GO" id="GO:0002161">
    <property type="term" value="F:aminoacyl-tRNA deacylase activity"/>
    <property type="evidence" value="ECO:0007669"/>
    <property type="project" value="InterPro"/>
</dbReference>
<evidence type="ECO:0000256" key="13">
    <source>
        <dbReference type="RuleBase" id="RU363035"/>
    </source>
</evidence>
<reference evidence="16" key="3">
    <citation type="submission" date="2025-09" db="UniProtKB">
        <authorList>
            <consortium name="Ensembl"/>
        </authorList>
    </citation>
    <scope>IDENTIFICATION</scope>
</reference>
<dbReference type="PANTHER" id="PTHR42765">
    <property type="entry name" value="SOLEUCYL-TRNA SYNTHETASE"/>
    <property type="match status" value="1"/>
</dbReference>
<reference evidence="16" key="2">
    <citation type="submission" date="2025-08" db="UniProtKB">
        <authorList>
            <consortium name="Ensembl"/>
        </authorList>
    </citation>
    <scope>IDENTIFICATION</scope>
</reference>
<dbReference type="SUPFAM" id="SSF47323">
    <property type="entry name" value="Anticodon-binding domain of a subclass of class I aminoacyl-tRNA synthetases"/>
    <property type="match status" value="1"/>
</dbReference>
<dbReference type="PANTHER" id="PTHR42765:SF1">
    <property type="entry name" value="ISOLEUCINE--TRNA LIGASE, MITOCHONDRIAL"/>
    <property type="match status" value="1"/>
</dbReference>
<evidence type="ECO:0000256" key="1">
    <source>
        <dbReference type="ARBA" id="ARBA00004173"/>
    </source>
</evidence>
<dbReference type="OMA" id="HCWRCKT"/>
<dbReference type="AlphaFoldDB" id="H2YST2"/>
<dbReference type="GO" id="GO:0046872">
    <property type="term" value="F:metal ion binding"/>
    <property type="evidence" value="ECO:0007669"/>
    <property type="project" value="UniProtKB-KW"/>
</dbReference>
<dbReference type="eggNOG" id="KOG0433">
    <property type="taxonomic scope" value="Eukaryota"/>
</dbReference>
<evidence type="ECO:0000256" key="8">
    <source>
        <dbReference type="ARBA" id="ARBA00022840"/>
    </source>
</evidence>
<keyword evidence="4" id="KW-0963">Cytoplasm</keyword>
<dbReference type="FunFam" id="3.90.740.10:FF:000009">
    <property type="entry name" value="Isoleucyl-tRNA synthetase 2, mitochondrial"/>
    <property type="match status" value="1"/>
</dbReference>
<dbReference type="InterPro" id="IPR002300">
    <property type="entry name" value="aa-tRNA-synth_Ia"/>
</dbReference>
<keyword evidence="8 13" id="KW-0067">ATP-binding</keyword>
<dbReference type="FunFam" id="3.40.50.620:FF:000111">
    <property type="entry name" value="Mitochondrial isoleucyl-tRNA synthetase"/>
    <property type="match status" value="1"/>
</dbReference>
<evidence type="ECO:0000256" key="6">
    <source>
        <dbReference type="ARBA" id="ARBA00022723"/>
    </source>
</evidence>
<dbReference type="InterPro" id="IPR002301">
    <property type="entry name" value="Ile-tRNA-ligase"/>
</dbReference>
<proteinExistence type="inferred from homology"/>
<dbReference type="NCBIfam" id="TIGR00392">
    <property type="entry name" value="ileS"/>
    <property type="match status" value="1"/>
</dbReference>
<dbReference type="Gene3D" id="1.10.730.20">
    <property type="match status" value="1"/>
</dbReference>
<organism evidence="16 17">
    <name type="scientific">Ciona savignyi</name>
    <name type="common">Pacific transparent sea squirt</name>
    <dbReference type="NCBI Taxonomy" id="51511"/>
    <lineage>
        <taxon>Eukaryota</taxon>
        <taxon>Metazoa</taxon>
        <taxon>Chordata</taxon>
        <taxon>Tunicata</taxon>
        <taxon>Ascidiacea</taxon>
        <taxon>Phlebobranchia</taxon>
        <taxon>Cionidae</taxon>
        <taxon>Ciona</taxon>
    </lineage>
</organism>
<dbReference type="InterPro" id="IPR001412">
    <property type="entry name" value="aa-tRNA-synth_I_CS"/>
</dbReference>
<dbReference type="Pfam" id="PF00133">
    <property type="entry name" value="tRNA-synt_1"/>
    <property type="match status" value="1"/>
</dbReference>
<dbReference type="InParanoid" id="H2YST2"/>
<evidence type="ECO:0000256" key="11">
    <source>
        <dbReference type="ARBA" id="ARBA00032665"/>
    </source>
</evidence>
<dbReference type="FunCoup" id="H2YST2">
    <property type="interactions" value="297"/>
</dbReference>
<evidence type="ECO:0000256" key="5">
    <source>
        <dbReference type="ARBA" id="ARBA00022598"/>
    </source>
</evidence>
<dbReference type="Gene3D" id="3.40.50.620">
    <property type="entry name" value="HUPs"/>
    <property type="match status" value="2"/>
</dbReference>
<evidence type="ECO:0000259" key="15">
    <source>
        <dbReference type="Pfam" id="PF08264"/>
    </source>
</evidence>
<dbReference type="InterPro" id="IPR009080">
    <property type="entry name" value="tRNAsynth_Ia_anticodon-bd"/>
</dbReference>
<feature type="domain" description="Aminoacyl-tRNA synthetase class Ia" evidence="14">
    <location>
        <begin position="37"/>
        <end position="666"/>
    </location>
</feature>
<reference evidence="17" key="1">
    <citation type="submission" date="2003-08" db="EMBL/GenBank/DDBJ databases">
        <authorList>
            <person name="Birren B."/>
            <person name="Nusbaum C."/>
            <person name="Abebe A."/>
            <person name="Abouelleil A."/>
            <person name="Adekoya E."/>
            <person name="Ait-zahra M."/>
            <person name="Allen N."/>
            <person name="Allen T."/>
            <person name="An P."/>
            <person name="Anderson M."/>
            <person name="Anderson S."/>
            <person name="Arachchi H."/>
            <person name="Armbruster J."/>
            <person name="Bachantsang P."/>
            <person name="Baldwin J."/>
            <person name="Barry A."/>
            <person name="Bayul T."/>
            <person name="Blitshsteyn B."/>
            <person name="Bloom T."/>
            <person name="Blye J."/>
            <person name="Boguslavskiy L."/>
            <person name="Borowsky M."/>
            <person name="Boukhgalter B."/>
            <person name="Brunache A."/>
            <person name="Butler J."/>
            <person name="Calixte N."/>
            <person name="Calvo S."/>
            <person name="Camarata J."/>
            <person name="Campo K."/>
            <person name="Chang J."/>
            <person name="Cheshatsang Y."/>
            <person name="Citroen M."/>
            <person name="Collymore A."/>
            <person name="Considine T."/>
            <person name="Cook A."/>
            <person name="Cooke P."/>
            <person name="Corum B."/>
            <person name="Cuomo C."/>
            <person name="David R."/>
            <person name="Dawoe T."/>
            <person name="Degray S."/>
            <person name="Dodge S."/>
            <person name="Dooley K."/>
            <person name="Dorje P."/>
            <person name="Dorjee K."/>
            <person name="Dorris L."/>
            <person name="Duffey N."/>
            <person name="Dupes A."/>
            <person name="Elkins T."/>
            <person name="Engels R."/>
            <person name="Erickson J."/>
            <person name="Farina A."/>
            <person name="Faro S."/>
            <person name="Ferreira P."/>
            <person name="Fischer H."/>
            <person name="Fitzgerald M."/>
            <person name="Foley K."/>
            <person name="Gage D."/>
            <person name="Galagan J."/>
            <person name="Gearin G."/>
            <person name="Gnerre S."/>
            <person name="Gnirke A."/>
            <person name="Goyette A."/>
            <person name="Graham J."/>
            <person name="Grandbois E."/>
            <person name="Gyaltsen K."/>
            <person name="Hafez N."/>
            <person name="Hagopian D."/>
            <person name="Hagos B."/>
            <person name="Hall J."/>
            <person name="Hatcher B."/>
            <person name="Heller A."/>
            <person name="Higgins H."/>
            <person name="Honan T."/>
            <person name="Horn A."/>
            <person name="Houde N."/>
            <person name="Hughes L."/>
            <person name="Hulme W."/>
            <person name="Husby E."/>
            <person name="Iliev I."/>
            <person name="Jaffe D."/>
            <person name="Jones C."/>
            <person name="Kamal M."/>
            <person name="Kamat A."/>
            <person name="Kamvysselis M."/>
            <person name="Karlsson E."/>
            <person name="Kells C."/>
            <person name="Kieu A."/>
            <person name="Kisner P."/>
            <person name="Kodira C."/>
            <person name="Kulbokas E."/>
            <person name="Labutti K."/>
            <person name="Lama D."/>
            <person name="Landers T."/>
            <person name="Leger J."/>
            <person name="Levine S."/>
            <person name="Lewis D."/>
            <person name="Lewis T."/>
            <person name="Lindblad-toh K."/>
            <person name="Liu X."/>
            <person name="Lokyitsang T."/>
            <person name="Lokyitsang Y."/>
            <person name="Lucien O."/>
            <person name="Lui A."/>
            <person name="Ma L.J."/>
            <person name="Mabbitt R."/>
            <person name="Macdonald J."/>
            <person name="Maclean C."/>
            <person name="Major J."/>
            <person name="Manning J."/>
            <person name="Marabella R."/>
            <person name="Maru K."/>
            <person name="Matthews C."/>
            <person name="Mauceli E."/>
            <person name="Mccarthy M."/>
            <person name="Mcdonough S."/>
            <person name="Mcghee T."/>
            <person name="Meldrim J."/>
            <person name="Meneus L."/>
            <person name="Mesirov J."/>
            <person name="Mihalev A."/>
            <person name="Mihova T."/>
            <person name="Mikkelsen T."/>
            <person name="Mlenga V."/>
            <person name="Moru K."/>
            <person name="Mozes J."/>
            <person name="Mulrain L."/>
            <person name="Munson G."/>
            <person name="Naylor J."/>
            <person name="Newes C."/>
            <person name="Nguyen C."/>
            <person name="Nguyen N."/>
            <person name="Nguyen T."/>
            <person name="Nicol R."/>
            <person name="Nielsen C."/>
            <person name="Nizzari M."/>
            <person name="Norbu C."/>
            <person name="Norbu N."/>
            <person name="O'donnell P."/>
            <person name="Okoawo O."/>
            <person name="O'leary S."/>
            <person name="Omotosho B."/>
            <person name="O'neill K."/>
            <person name="Osman S."/>
            <person name="Parker S."/>
            <person name="Perrin D."/>
            <person name="Phunkhang P."/>
            <person name="Piqani B."/>
            <person name="Purcell S."/>
            <person name="Rachupka T."/>
            <person name="Ramasamy U."/>
            <person name="Rameau R."/>
            <person name="Ray V."/>
            <person name="Raymond C."/>
            <person name="Retta R."/>
            <person name="Richardson S."/>
            <person name="Rise C."/>
            <person name="Rodriguez J."/>
            <person name="Rogers J."/>
            <person name="Rogov P."/>
            <person name="Rutman M."/>
            <person name="Schupbach R."/>
            <person name="Seaman C."/>
            <person name="Settipalli S."/>
            <person name="Sharpe T."/>
            <person name="Sheridan J."/>
            <person name="Sherpa N."/>
            <person name="Shi J."/>
            <person name="Smirnov S."/>
            <person name="Smith C."/>
            <person name="Sougnez C."/>
            <person name="Spencer B."/>
            <person name="Stalker J."/>
            <person name="Stange-thomann N."/>
            <person name="Stavropoulos S."/>
            <person name="Stetson K."/>
            <person name="Stone C."/>
            <person name="Stone S."/>
            <person name="Stubbs M."/>
            <person name="Talamas J."/>
            <person name="Tchuinga P."/>
            <person name="Tenzing P."/>
            <person name="Tesfaye S."/>
            <person name="Theodore J."/>
            <person name="Thoulutsang Y."/>
            <person name="Topham K."/>
            <person name="Towey S."/>
            <person name="Tsamla T."/>
            <person name="Tsomo N."/>
            <person name="Vallee D."/>
            <person name="Vassiliev H."/>
            <person name="Venkataraman V."/>
            <person name="Vinson J."/>
            <person name="Vo A."/>
            <person name="Wade C."/>
            <person name="Wang S."/>
            <person name="Wangchuk T."/>
            <person name="Wangdi T."/>
            <person name="Whittaker C."/>
            <person name="Wilkinson J."/>
            <person name="Wu Y."/>
            <person name="Wyman D."/>
            <person name="Yadav S."/>
            <person name="Yang S."/>
            <person name="Yang X."/>
            <person name="Yeager S."/>
            <person name="Yee E."/>
            <person name="Young G."/>
            <person name="Zainoun J."/>
            <person name="Zembeck L."/>
            <person name="Zimmer A."/>
            <person name="Zody M."/>
            <person name="Lander E."/>
        </authorList>
    </citation>
    <scope>NUCLEOTIDE SEQUENCE [LARGE SCALE GENOMIC DNA]</scope>
</reference>
<comment type="subcellular location">
    <subcellularLocation>
        <location evidence="1">Mitochondrion</location>
    </subcellularLocation>
</comment>
<dbReference type="InterPro" id="IPR050081">
    <property type="entry name" value="Ile-tRNA_ligase"/>
</dbReference>
<name>H2YST2_CIOSA</name>
<dbReference type="Pfam" id="PF08264">
    <property type="entry name" value="Anticodon_1"/>
    <property type="match status" value="1"/>
</dbReference>
<dbReference type="EC" id="6.1.1.5" evidence="3"/>
<dbReference type="PRINTS" id="PR00984">
    <property type="entry name" value="TRNASYNTHILE"/>
</dbReference>
<evidence type="ECO:0000256" key="12">
    <source>
        <dbReference type="ARBA" id="ARBA00048359"/>
    </source>
</evidence>
<keyword evidence="17" id="KW-1185">Reference proteome</keyword>
<feature type="domain" description="Methionyl/Valyl/Leucyl/Isoleucyl-tRNA synthetase anticodon-binding" evidence="15">
    <location>
        <begin position="709"/>
        <end position="797"/>
    </location>
</feature>
<evidence type="ECO:0000313" key="17">
    <source>
        <dbReference type="Proteomes" id="UP000007875"/>
    </source>
</evidence>
<accession>H2YST2</accession>
<dbReference type="CDD" id="cd07960">
    <property type="entry name" value="Anticodon_Ia_Ile_BEm"/>
    <property type="match status" value="1"/>
</dbReference>
<dbReference type="FunFam" id="3.40.50.620:FF:000128">
    <property type="entry name" value="Isoleucyl-tRNA synthetase 2, mitochondrial"/>
    <property type="match status" value="1"/>
</dbReference>
<sequence>SVYSSTVLVPKTKFPVKIGNKTSEHEIEIQSICGFKDLYNWQLKNGASDKVFTLHDGPPYANGDVHVGHALNKILKDITNRYKLLRGFKIHYKPGWDCHGLPIEIKAIKTNEFNTLTPPEIRKKSKLFAEETIKVQKKAFERWGIMADWENGCYYTFDKSYQAKELTSFYNLYKEGLIYRDLKPVFWSPSSGTALAESELEYNADHVSRSVYVSFPLKSSLPFTVDDVISSSDNVISSSDDVTSSSDDVINVLVWTTQPWTFPANQALCYSANIKYCLARPSNGGCIYLMALDCVNGVSRRTGFQFQVFQTFDAKYLEGLVCGHPMYFERTVGMISSDHTNTSKGTGIVHIAPAHGVEDFGIGQKHNFNTESQVDSGGHFNSKSDENLRGKFIFTKGNEAVIDILEHNKTLVHQHDYKHNYPCDWRTKQPIFVQTSRQWFVDTESLRSKAEAAIQDIKTYPDSGKLALLNRLHLRTYWCISRQRTWGVPIPVCYHKETGEVLMNQSTIDHVVGLVSNHGSDIWWEWPLNDLLPADIDADMYERGTDIFDIWFDSGVSWNSVLSGGSNASTQADFYIEGKDQLGGWFQSSLLTSVGLQGNSPYRNLMIHGFTLAADGQKMSKSLGNVVDPMVITDGGKNRQKHPVLGADALRWWVAESNIHQDIHISDAIMRSAAESVQKVRNSLRFMMSNLNEFNDSMLVPMDSMLHIDRYFMGEINNFKEQVTDAYEGYEYSRATRLCLKLIKKLSNVYFSIIKDRLYCDEKNGIRRASCQSVLYYAMDAVVKSVAPVLPHLVEETSLYNPIHGNVMVVHGFLNLDGSWKTTHQTCPDLLSLMDLVLQIRDAFNLALCGKQSIIYDVTISTVDQGILNSLQVRCQIEQTSIESELCDILLCAQCSVIGETPSQPLTPSWGISITHTKSHKCPRCRRYKVDSNGEVCGRCIIVLADGWNQ</sequence>
<comment type="catalytic activity">
    <reaction evidence="12">
        <text>tRNA(Ile) + L-isoleucine + ATP = L-isoleucyl-tRNA(Ile) + AMP + diphosphate</text>
        <dbReference type="Rhea" id="RHEA:11060"/>
        <dbReference type="Rhea" id="RHEA-COMP:9666"/>
        <dbReference type="Rhea" id="RHEA-COMP:9695"/>
        <dbReference type="ChEBI" id="CHEBI:30616"/>
        <dbReference type="ChEBI" id="CHEBI:33019"/>
        <dbReference type="ChEBI" id="CHEBI:58045"/>
        <dbReference type="ChEBI" id="CHEBI:78442"/>
        <dbReference type="ChEBI" id="CHEBI:78528"/>
        <dbReference type="ChEBI" id="CHEBI:456215"/>
        <dbReference type="EC" id="6.1.1.5"/>
    </reaction>
</comment>
<dbReference type="GO" id="GO:0006428">
    <property type="term" value="P:isoleucyl-tRNA aminoacylation"/>
    <property type="evidence" value="ECO:0007669"/>
    <property type="project" value="InterPro"/>
</dbReference>
<keyword evidence="6" id="KW-0479">Metal-binding</keyword>
<dbReference type="GO" id="GO:0000049">
    <property type="term" value="F:tRNA binding"/>
    <property type="evidence" value="ECO:0007669"/>
    <property type="project" value="InterPro"/>
</dbReference>
<evidence type="ECO:0000256" key="10">
    <source>
        <dbReference type="ARBA" id="ARBA00023146"/>
    </source>
</evidence>
<dbReference type="GO" id="GO:0005524">
    <property type="term" value="F:ATP binding"/>
    <property type="evidence" value="ECO:0007669"/>
    <property type="project" value="UniProtKB-KW"/>
</dbReference>
<dbReference type="Gene3D" id="1.10.10.830">
    <property type="entry name" value="Ile-tRNA synthetase CP2 domain-like"/>
    <property type="match status" value="1"/>
</dbReference>
<dbReference type="InterPro" id="IPR013155">
    <property type="entry name" value="M/V/L/I-tRNA-synth_anticd-bd"/>
</dbReference>
<dbReference type="STRING" id="51511.ENSCSAVP00000008392"/>
<keyword evidence="10 13" id="KW-0030">Aminoacyl-tRNA synthetase</keyword>
<keyword evidence="7 13" id="KW-0547">Nucleotide-binding</keyword>
<dbReference type="SUPFAM" id="SSF50677">
    <property type="entry name" value="ValRS/IleRS/LeuRS editing domain"/>
    <property type="match status" value="1"/>
</dbReference>
<evidence type="ECO:0000256" key="7">
    <source>
        <dbReference type="ARBA" id="ARBA00022741"/>
    </source>
</evidence>
<evidence type="ECO:0000256" key="3">
    <source>
        <dbReference type="ARBA" id="ARBA00013165"/>
    </source>
</evidence>
<dbReference type="GO" id="GO:0005739">
    <property type="term" value="C:mitochondrion"/>
    <property type="evidence" value="ECO:0007669"/>
    <property type="project" value="UniProtKB-SubCell"/>
</dbReference>
<evidence type="ECO:0000256" key="2">
    <source>
        <dbReference type="ARBA" id="ARBA00005594"/>
    </source>
</evidence>